<organism evidence="2 3">
    <name type="scientific">Eiseniibacteriota bacterium</name>
    <dbReference type="NCBI Taxonomy" id="2212470"/>
    <lineage>
        <taxon>Bacteria</taxon>
        <taxon>Candidatus Eiseniibacteriota</taxon>
    </lineage>
</organism>
<dbReference type="Proteomes" id="UP000580839">
    <property type="component" value="Unassembled WGS sequence"/>
</dbReference>
<dbReference type="GO" id="GO:0008757">
    <property type="term" value="F:S-adenosylmethionine-dependent methyltransferase activity"/>
    <property type="evidence" value="ECO:0007669"/>
    <property type="project" value="InterPro"/>
</dbReference>
<evidence type="ECO:0000259" key="1">
    <source>
        <dbReference type="Pfam" id="PF08241"/>
    </source>
</evidence>
<sequence>MRETLRADGRRARVLVIGGGTRGGGTDAIYEAPDLDVIAFDIYASRWCQFIADAHSIPLESRTIDAVWVQAVLEHVLDPWQVVAEIERVLRPNGLVYAETPFLQQVHEGAYDFTRFTESGQRWLFRRFERLDSGLIAGPGIQFAWSIEHLVRALTRSRMVGRLARLGLFWVQWLDGVTGRSQSLDGASCTYFFGRLSERSISPRDMVRHYANVRANSPNHPDETGPRR</sequence>
<reference evidence="2 3" key="1">
    <citation type="submission" date="2020-04" db="EMBL/GenBank/DDBJ databases">
        <title>Metagenomic profiling of ammonia- and methane-oxidizing microorganisms in a Dutch drinking water treatment plant.</title>
        <authorList>
            <person name="Poghosyan L."/>
            <person name="Leucker S."/>
        </authorList>
    </citation>
    <scope>NUCLEOTIDE SEQUENCE [LARGE SCALE GENOMIC DNA]</scope>
    <source>
        <strain evidence="2">S-RSF-IL-03</strain>
    </source>
</reference>
<dbReference type="SUPFAM" id="SSF53335">
    <property type="entry name" value="S-adenosyl-L-methionine-dependent methyltransferases"/>
    <property type="match status" value="1"/>
</dbReference>
<dbReference type="InterPro" id="IPR013216">
    <property type="entry name" value="Methyltransf_11"/>
</dbReference>
<dbReference type="GO" id="GO:0032259">
    <property type="term" value="P:methylation"/>
    <property type="evidence" value="ECO:0007669"/>
    <property type="project" value="UniProtKB-KW"/>
</dbReference>
<evidence type="ECO:0000313" key="3">
    <source>
        <dbReference type="Proteomes" id="UP000580839"/>
    </source>
</evidence>
<protein>
    <submittedName>
        <fullName evidence="2">Class I SAM-dependent methyltransferase</fullName>
    </submittedName>
</protein>
<keyword evidence="2" id="KW-0489">Methyltransferase</keyword>
<accession>A0A849SFK2</accession>
<proteinExistence type="predicted"/>
<keyword evidence="2" id="KW-0808">Transferase</keyword>
<name>A0A849SFK2_UNCEI</name>
<feature type="domain" description="Methyltransferase type 11" evidence="1">
    <location>
        <begin position="51"/>
        <end position="97"/>
    </location>
</feature>
<dbReference type="InterPro" id="IPR029063">
    <property type="entry name" value="SAM-dependent_MTases_sf"/>
</dbReference>
<evidence type="ECO:0000313" key="2">
    <source>
        <dbReference type="EMBL" id="NOT34528.1"/>
    </source>
</evidence>
<gene>
    <name evidence="2" type="ORF">HOP12_10200</name>
</gene>
<dbReference type="EMBL" id="JABFRW010000128">
    <property type="protein sequence ID" value="NOT34528.1"/>
    <property type="molecule type" value="Genomic_DNA"/>
</dbReference>
<dbReference type="AlphaFoldDB" id="A0A849SFK2"/>
<dbReference type="Gene3D" id="3.40.50.150">
    <property type="entry name" value="Vaccinia Virus protein VP39"/>
    <property type="match status" value="1"/>
</dbReference>
<comment type="caution">
    <text evidence="2">The sequence shown here is derived from an EMBL/GenBank/DDBJ whole genome shotgun (WGS) entry which is preliminary data.</text>
</comment>
<dbReference type="Pfam" id="PF08241">
    <property type="entry name" value="Methyltransf_11"/>
    <property type="match status" value="1"/>
</dbReference>